<feature type="transmembrane region" description="Helical" evidence="8">
    <location>
        <begin position="20"/>
        <end position="43"/>
    </location>
</feature>
<gene>
    <name evidence="11" type="ORF">GCM10008957_12780</name>
</gene>
<protein>
    <submittedName>
        <fullName evidence="11">Cadmium transporter</fullName>
    </submittedName>
</protein>
<dbReference type="InterPro" id="IPR027469">
    <property type="entry name" value="Cation_efflux_TMD_sf"/>
</dbReference>
<organism evidence="11 12">
    <name type="scientific">Deinococcus ruber</name>
    <dbReference type="NCBI Taxonomy" id="1848197"/>
    <lineage>
        <taxon>Bacteria</taxon>
        <taxon>Thermotogati</taxon>
        <taxon>Deinococcota</taxon>
        <taxon>Deinococci</taxon>
        <taxon>Deinococcales</taxon>
        <taxon>Deinococcaceae</taxon>
        <taxon>Deinococcus</taxon>
    </lineage>
</organism>
<evidence type="ECO:0000256" key="2">
    <source>
        <dbReference type="ARBA" id="ARBA00008114"/>
    </source>
</evidence>
<comment type="subcellular location">
    <subcellularLocation>
        <location evidence="1">Cell membrane</location>
        <topology evidence="1">Multi-pass membrane protein</topology>
    </subcellularLocation>
</comment>
<evidence type="ECO:0000256" key="8">
    <source>
        <dbReference type="SAM" id="Phobius"/>
    </source>
</evidence>
<keyword evidence="3" id="KW-0813">Transport</keyword>
<feature type="domain" description="Cation efflux protein cytoplasmic" evidence="10">
    <location>
        <begin position="215"/>
        <end position="292"/>
    </location>
</feature>
<evidence type="ECO:0000256" key="5">
    <source>
        <dbReference type="ARBA" id="ARBA00022692"/>
    </source>
</evidence>
<dbReference type="Gene3D" id="3.30.70.1350">
    <property type="entry name" value="Cation efflux protein, cytoplasmic domain"/>
    <property type="match status" value="1"/>
</dbReference>
<dbReference type="Proteomes" id="UP000603865">
    <property type="component" value="Unassembled WGS sequence"/>
</dbReference>
<evidence type="ECO:0000256" key="1">
    <source>
        <dbReference type="ARBA" id="ARBA00004651"/>
    </source>
</evidence>
<feature type="transmembrane region" description="Helical" evidence="8">
    <location>
        <begin position="117"/>
        <end position="136"/>
    </location>
</feature>
<feature type="domain" description="Cation efflux protein transmembrane" evidence="9">
    <location>
        <begin position="18"/>
        <end position="209"/>
    </location>
</feature>
<dbReference type="EMBL" id="BMQL01000004">
    <property type="protein sequence ID" value="GGR01257.1"/>
    <property type="molecule type" value="Genomic_DNA"/>
</dbReference>
<feature type="transmembrane region" description="Helical" evidence="8">
    <location>
        <begin position="157"/>
        <end position="178"/>
    </location>
</feature>
<dbReference type="NCBIfam" id="TIGR01297">
    <property type="entry name" value="CDF"/>
    <property type="match status" value="1"/>
</dbReference>
<evidence type="ECO:0000256" key="4">
    <source>
        <dbReference type="ARBA" id="ARBA00022475"/>
    </source>
</evidence>
<dbReference type="InterPro" id="IPR036837">
    <property type="entry name" value="Cation_efflux_CTD_sf"/>
</dbReference>
<evidence type="ECO:0000256" key="7">
    <source>
        <dbReference type="ARBA" id="ARBA00023136"/>
    </source>
</evidence>
<dbReference type="RefSeq" id="WP_189088671.1">
    <property type="nucleotide sequence ID" value="NZ_BMQL01000004.1"/>
</dbReference>
<dbReference type="GO" id="GO:0015093">
    <property type="term" value="F:ferrous iron transmembrane transporter activity"/>
    <property type="evidence" value="ECO:0007669"/>
    <property type="project" value="TreeGrafter"/>
</dbReference>
<dbReference type="Pfam" id="PF01545">
    <property type="entry name" value="Cation_efflux"/>
    <property type="match status" value="1"/>
</dbReference>
<keyword evidence="5 8" id="KW-0812">Transmembrane</keyword>
<evidence type="ECO:0000256" key="6">
    <source>
        <dbReference type="ARBA" id="ARBA00022989"/>
    </source>
</evidence>
<dbReference type="SUPFAM" id="SSF161111">
    <property type="entry name" value="Cation efflux protein transmembrane domain-like"/>
    <property type="match status" value="1"/>
</dbReference>
<dbReference type="GO" id="GO:0015341">
    <property type="term" value="F:zinc efflux antiporter activity"/>
    <property type="evidence" value="ECO:0007669"/>
    <property type="project" value="TreeGrafter"/>
</dbReference>
<dbReference type="Pfam" id="PF16916">
    <property type="entry name" value="ZT_dimer"/>
    <property type="match status" value="1"/>
</dbReference>
<dbReference type="InterPro" id="IPR027470">
    <property type="entry name" value="Cation_efflux_CTD"/>
</dbReference>
<comment type="similarity">
    <text evidence="2">Belongs to the cation diffusion facilitator (CDF) transporter (TC 2.A.4) family.</text>
</comment>
<dbReference type="InterPro" id="IPR050291">
    <property type="entry name" value="CDF_Transporter"/>
</dbReference>
<evidence type="ECO:0000313" key="11">
    <source>
        <dbReference type="EMBL" id="GGR01257.1"/>
    </source>
</evidence>
<dbReference type="AlphaFoldDB" id="A0A918C0P3"/>
<keyword evidence="12" id="KW-1185">Reference proteome</keyword>
<dbReference type="PANTHER" id="PTHR43840:SF15">
    <property type="entry name" value="MITOCHONDRIAL METAL TRANSPORTER 1-RELATED"/>
    <property type="match status" value="1"/>
</dbReference>
<reference evidence="11" key="2">
    <citation type="submission" date="2020-09" db="EMBL/GenBank/DDBJ databases">
        <authorList>
            <person name="Sun Q."/>
            <person name="Ohkuma M."/>
        </authorList>
    </citation>
    <scope>NUCLEOTIDE SEQUENCE</scope>
    <source>
        <strain evidence="11">JCM 31311</strain>
    </source>
</reference>
<dbReference type="FunFam" id="3.30.70.1350:FF:000002">
    <property type="entry name" value="Ferrous-iron efflux pump FieF"/>
    <property type="match status" value="1"/>
</dbReference>
<evidence type="ECO:0000256" key="3">
    <source>
        <dbReference type="ARBA" id="ARBA00022448"/>
    </source>
</evidence>
<name>A0A918C0P3_9DEIO</name>
<proteinExistence type="inferred from homology"/>
<dbReference type="GO" id="GO:0005886">
    <property type="term" value="C:plasma membrane"/>
    <property type="evidence" value="ECO:0007669"/>
    <property type="project" value="UniProtKB-SubCell"/>
</dbReference>
<evidence type="ECO:0000259" key="9">
    <source>
        <dbReference type="Pfam" id="PF01545"/>
    </source>
</evidence>
<keyword evidence="7 8" id="KW-0472">Membrane</keyword>
<dbReference type="GO" id="GO:0006882">
    <property type="term" value="P:intracellular zinc ion homeostasis"/>
    <property type="evidence" value="ECO:0007669"/>
    <property type="project" value="TreeGrafter"/>
</dbReference>
<dbReference type="PANTHER" id="PTHR43840">
    <property type="entry name" value="MITOCHONDRIAL METAL TRANSPORTER 1-RELATED"/>
    <property type="match status" value="1"/>
</dbReference>
<evidence type="ECO:0000313" key="12">
    <source>
        <dbReference type="Proteomes" id="UP000603865"/>
    </source>
</evidence>
<dbReference type="GO" id="GO:0015086">
    <property type="term" value="F:cadmium ion transmembrane transporter activity"/>
    <property type="evidence" value="ECO:0007669"/>
    <property type="project" value="TreeGrafter"/>
</dbReference>
<dbReference type="InterPro" id="IPR058533">
    <property type="entry name" value="Cation_efflux_TM"/>
</dbReference>
<feature type="transmembrane region" description="Helical" evidence="8">
    <location>
        <begin position="184"/>
        <end position="202"/>
    </location>
</feature>
<evidence type="ECO:0000259" key="10">
    <source>
        <dbReference type="Pfam" id="PF16916"/>
    </source>
</evidence>
<accession>A0A918C0P3</accession>
<sequence>MASGSASNDRAFRQAARLSLISGVLVFAIKLGGYALTLSVGLLSDALESTVNVAAALLLTLTLRFSNRPADADHPYGHAKAEYLSSFLEGLLIGVAGVLIIQASITRLLHPHPVEANLIGLGLTVIASGINLVVGLRLRSQGQLLRSPALIADGQHVLSDVWSSLLVLVGVVLAILAGQHWLDPVIGLLVALLVLRVGWGVVRGAVGGLLDESLPEGDVALVQAAIESHSARYLEFHDLRTRRAGRDVFVDFHLVLPSLLPLREAHDICDAVEESLKRALPGVNVTIHVEPEDLAHSEMTDLRMS</sequence>
<comment type="caution">
    <text evidence="11">The sequence shown here is derived from an EMBL/GenBank/DDBJ whole genome shotgun (WGS) entry which is preliminary data.</text>
</comment>
<dbReference type="InterPro" id="IPR002524">
    <property type="entry name" value="Cation_efflux"/>
</dbReference>
<dbReference type="Gene3D" id="1.20.1510.10">
    <property type="entry name" value="Cation efflux protein transmembrane domain"/>
    <property type="match status" value="1"/>
</dbReference>
<keyword evidence="4" id="KW-1003">Cell membrane</keyword>
<reference evidence="11" key="1">
    <citation type="journal article" date="2014" name="Int. J. Syst. Evol. Microbiol.">
        <title>Complete genome sequence of Corynebacterium casei LMG S-19264T (=DSM 44701T), isolated from a smear-ripened cheese.</title>
        <authorList>
            <consortium name="US DOE Joint Genome Institute (JGI-PGF)"/>
            <person name="Walter F."/>
            <person name="Albersmeier A."/>
            <person name="Kalinowski J."/>
            <person name="Ruckert C."/>
        </authorList>
    </citation>
    <scope>NUCLEOTIDE SEQUENCE</scope>
    <source>
        <strain evidence="11">JCM 31311</strain>
    </source>
</reference>
<dbReference type="SUPFAM" id="SSF160240">
    <property type="entry name" value="Cation efflux protein cytoplasmic domain-like"/>
    <property type="match status" value="1"/>
</dbReference>
<feature type="transmembrane region" description="Helical" evidence="8">
    <location>
        <begin position="49"/>
        <end position="66"/>
    </location>
</feature>
<feature type="transmembrane region" description="Helical" evidence="8">
    <location>
        <begin position="87"/>
        <end position="105"/>
    </location>
</feature>
<keyword evidence="6 8" id="KW-1133">Transmembrane helix</keyword>